<dbReference type="InterPro" id="IPR017907">
    <property type="entry name" value="Znf_RING_CS"/>
</dbReference>
<keyword evidence="3" id="KW-0862">Zinc</keyword>
<evidence type="ECO:0000313" key="4">
    <source>
        <dbReference type="EMBL" id="KAI3923670.1"/>
    </source>
</evidence>
<dbReference type="GO" id="GO:0004842">
    <property type="term" value="F:ubiquitin-protein transferase activity"/>
    <property type="evidence" value="ECO:0007669"/>
    <property type="project" value="InterPro"/>
</dbReference>
<reference evidence="4" key="1">
    <citation type="submission" date="2022-04" db="EMBL/GenBank/DDBJ databases">
        <title>A functionally conserved STORR gene fusion in Papaver species that diverged 16.8 million years ago.</title>
        <authorList>
            <person name="Catania T."/>
        </authorList>
    </citation>
    <scope>NUCLEOTIDE SEQUENCE</scope>
    <source>
        <strain evidence="4">S-188037</strain>
    </source>
</reference>
<dbReference type="PANTHER" id="PTHR11685">
    <property type="entry name" value="RBR FAMILY RING FINGER AND IBR DOMAIN-CONTAINING"/>
    <property type="match status" value="1"/>
</dbReference>
<name>A0AAD4SVP1_9MAGN</name>
<sequence>MEEIQLQELESSTSSNGHNFFTCEICVQLVPVDRQFKSMEMSGCLHPYCNNCVAKYIREKVIEHNMPEIKCANPDCNVMLDASLCQSALPKRVFEKWCRVLCESVVLLDSSEGGLAHGRSYCPYRDCSELILYECVRISASTNSNSTSNKITRSNLTMFCSWRWLSSRDWYDVQIASVMLSVTGVVLSSNAGVKPNFATNVEGRHVNASTPGAIVCSYCSYCLSY</sequence>
<dbReference type="EMBL" id="JAJJMB010008429">
    <property type="protein sequence ID" value="KAI3923670.1"/>
    <property type="molecule type" value="Genomic_DNA"/>
</dbReference>
<gene>
    <name evidence="4" type="ORF">MKW98_011300</name>
</gene>
<dbReference type="GO" id="GO:0008270">
    <property type="term" value="F:zinc ion binding"/>
    <property type="evidence" value="ECO:0007669"/>
    <property type="project" value="UniProtKB-KW"/>
</dbReference>
<dbReference type="PROSITE" id="PS00518">
    <property type="entry name" value="ZF_RING_1"/>
    <property type="match status" value="1"/>
</dbReference>
<keyword evidence="2" id="KW-0863">Zinc-finger</keyword>
<proteinExistence type="predicted"/>
<evidence type="ECO:0000256" key="1">
    <source>
        <dbReference type="ARBA" id="ARBA00022723"/>
    </source>
</evidence>
<protein>
    <submittedName>
        <fullName evidence="4">Uncharacterized protein</fullName>
    </submittedName>
</protein>
<keyword evidence="5" id="KW-1185">Reference proteome</keyword>
<keyword evidence="1" id="KW-0479">Metal-binding</keyword>
<dbReference type="InterPro" id="IPR013083">
    <property type="entry name" value="Znf_RING/FYVE/PHD"/>
</dbReference>
<comment type="caution">
    <text evidence="4">The sequence shown here is derived from an EMBL/GenBank/DDBJ whole genome shotgun (WGS) entry which is preliminary data.</text>
</comment>
<dbReference type="Proteomes" id="UP001202328">
    <property type="component" value="Unassembled WGS sequence"/>
</dbReference>
<evidence type="ECO:0000256" key="2">
    <source>
        <dbReference type="ARBA" id="ARBA00022771"/>
    </source>
</evidence>
<dbReference type="InterPro" id="IPR031127">
    <property type="entry name" value="E3_UB_ligase_RBR"/>
</dbReference>
<dbReference type="SUPFAM" id="SSF57850">
    <property type="entry name" value="RING/U-box"/>
    <property type="match status" value="1"/>
</dbReference>
<accession>A0AAD4SVP1</accession>
<evidence type="ECO:0000256" key="3">
    <source>
        <dbReference type="ARBA" id="ARBA00022833"/>
    </source>
</evidence>
<dbReference type="Gene3D" id="3.30.40.10">
    <property type="entry name" value="Zinc/RING finger domain, C3HC4 (zinc finger)"/>
    <property type="match status" value="1"/>
</dbReference>
<dbReference type="GO" id="GO:0016567">
    <property type="term" value="P:protein ubiquitination"/>
    <property type="evidence" value="ECO:0007669"/>
    <property type="project" value="InterPro"/>
</dbReference>
<dbReference type="AlphaFoldDB" id="A0AAD4SVP1"/>
<evidence type="ECO:0000313" key="5">
    <source>
        <dbReference type="Proteomes" id="UP001202328"/>
    </source>
</evidence>
<organism evidence="4 5">
    <name type="scientific">Papaver atlanticum</name>
    <dbReference type="NCBI Taxonomy" id="357466"/>
    <lineage>
        <taxon>Eukaryota</taxon>
        <taxon>Viridiplantae</taxon>
        <taxon>Streptophyta</taxon>
        <taxon>Embryophyta</taxon>
        <taxon>Tracheophyta</taxon>
        <taxon>Spermatophyta</taxon>
        <taxon>Magnoliopsida</taxon>
        <taxon>Ranunculales</taxon>
        <taxon>Papaveraceae</taxon>
        <taxon>Papaveroideae</taxon>
        <taxon>Papaver</taxon>
    </lineage>
</organism>